<dbReference type="SUPFAM" id="SSF52047">
    <property type="entry name" value="RNI-like"/>
    <property type="match status" value="1"/>
</dbReference>
<keyword evidence="1" id="KW-1133">Transmembrane helix</keyword>
<keyword evidence="3" id="KW-1185">Reference proteome</keyword>
<keyword evidence="1" id="KW-0472">Membrane</keyword>
<dbReference type="EMBL" id="AACS02000005">
    <property type="protein sequence ID" value="EAU82501.2"/>
    <property type="molecule type" value="Genomic_DNA"/>
</dbReference>
<comment type="caution">
    <text evidence="2">The sequence shown here is derived from an EMBL/GenBank/DDBJ whole genome shotgun (WGS) entry which is preliminary data.</text>
</comment>
<name>A8P7L0_COPC7</name>
<dbReference type="OMA" id="CCEAGIG"/>
<organism evidence="2 3">
    <name type="scientific">Coprinopsis cinerea (strain Okayama-7 / 130 / ATCC MYA-4618 / FGSC 9003)</name>
    <name type="common">Inky cap fungus</name>
    <name type="synonym">Hormographiella aspergillata</name>
    <dbReference type="NCBI Taxonomy" id="240176"/>
    <lineage>
        <taxon>Eukaryota</taxon>
        <taxon>Fungi</taxon>
        <taxon>Dikarya</taxon>
        <taxon>Basidiomycota</taxon>
        <taxon>Agaricomycotina</taxon>
        <taxon>Agaricomycetes</taxon>
        <taxon>Agaricomycetidae</taxon>
        <taxon>Agaricales</taxon>
        <taxon>Agaricineae</taxon>
        <taxon>Psathyrellaceae</taxon>
        <taxon>Coprinopsis</taxon>
    </lineage>
</organism>
<dbReference type="GeneID" id="6015999"/>
<dbReference type="HOGENOM" id="CLU_043554_0_0_1"/>
<evidence type="ECO:0000256" key="1">
    <source>
        <dbReference type="SAM" id="Phobius"/>
    </source>
</evidence>
<keyword evidence="1" id="KW-0812">Transmembrane</keyword>
<sequence>MLYDVAWIHHLPGDNGHQAKPSLKSEYKRECNSPCSTEVTSLMDRPLQIRTPLASLPVELFLLIASFANVVHPYGITVFEVMRLAQVSRRFYNVLYAAPTFWTLVAFSVQSSFDVDPLLNGMSRAIENSVDLPLHLSLEIDTLLGETGLSQILRHIFLSGSRWQEMLLEFRENWAPAWHVQRWFTELWILTEASGGISPFINLQELAISLDSTMAWGSHGQVYNATFWFLHQLFPNLRTLHLHDLEFQLFYRLPAQLAIPTLEVFHLTSARLRDVPFLIVRDILAHSPRLTELVLYVGHIVTTYMDVVAMRTVTNTQPHTSLRRLFLSQSLEFMAHQLRALNCPSLSYLDLDHYPHASPQLGGTTDLVEAILTMVSQSGCELETLILGCPDLSNEDFVRLFLGLPHLKHIDIFLRDVGGVNDNLFATLLQRSANDSVLPRLERLKVTTHSHTYTFPTQAFVAFVNDPQRSGNGPFSHLKLASLSFGSNNVAYQLF</sequence>
<dbReference type="RefSeq" id="XP_001839385.2">
    <property type="nucleotide sequence ID" value="XM_001839333.2"/>
</dbReference>
<gene>
    <name evidence="2" type="ORF">CC1G_08252</name>
</gene>
<dbReference type="Gene3D" id="3.80.10.10">
    <property type="entry name" value="Ribonuclease Inhibitor"/>
    <property type="match status" value="1"/>
</dbReference>
<dbReference type="KEGG" id="cci:CC1G_08252"/>
<evidence type="ECO:0000313" key="3">
    <source>
        <dbReference type="Proteomes" id="UP000001861"/>
    </source>
</evidence>
<evidence type="ECO:0000313" key="2">
    <source>
        <dbReference type="EMBL" id="EAU82501.2"/>
    </source>
</evidence>
<dbReference type="InterPro" id="IPR032675">
    <property type="entry name" value="LRR_dom_sf"/>
</dbReference>
<proteinExistence type="predicted"/>
<reference evidence="2 3" key="1">
    <citation type="journal article" date="2010" name="Proc. Natl. Acad. Sci. U.S.A.">
        <title>Insights into evolution of multicellular fungi from the assembled chromosomes of the mushroom Coprinopsis cinerea (Coprinus cinereus).</title>
        <authorList>
            <person name="Stajich J.E."/>
            <person name="Wilke S.K."/>
            <person name="Ahren D."/>
            <person name="Au C.H."/>
            <person name="Birren B.W."/>
            <person name="Borodovsky M."/>
            <person name="Burns C."/>
            <person name="Canback B."/>
            <person name="Casselton L.A."/>
            <person name="Cheng C.K."/>
            <person name="Deng J."/>
            <person name="Dietrich F.S."/>
            <person name="Fargo D.C."/>
            <person name="Farman M.L."/>
            <person name="Gathman A.C."/>
            <person name="Goldberg J."/>
            <person name="Guigo R."/>
            <person name="Hoegger P.J."/>
            <person name="Hooker J.B."/>
            <person name="Huggins A."/>
            <person name="James T.Y."/>
            <person name="Kamada T."/>
            <person name="Kilaru S."/>
            <person name="Kodira C."/>
            <person name="Kues U."/>
            <person name="Kupfer D."/>
            <person name="Kwan H.S."/>
            <person name="Lomsadze A."/>
            <person name="Li W."/>
            <person name="Lilly W.W."/>
            <person name="Ma L.J."/>
            <person name="Mackey A.J."/>
            <person name="Manning G."/>
            <person name="Martin F."/>
            <person name="Muraguchi H."/>
            <person name="Natvig D.O."/>
            <person name="Palmerini H."/>
            <person name="Ramesh M.A."/>
            <person name="Rehmeyer C.J."/>
            <person name="Roe B.A."/>
            <person name="Shenoy N."/>
            <person name="Stanke M."/>
            <person name="Ter-Hovhannisyan V."/>
            <person name="Tunlid A."/>
            <person name="Velagapudi R."/>
            <person name="Vision T.J."/>
            <person name="Zeng Q."/>
            <person name="Zolan M.E."/>
            <person name="Pukkila P.J."/>
        </authorList>
    </citation>
    <scope>NUCLEOTIDE SEQUENCE [LARGE SCALE GENOMIC DNA]</scope>
    <source>
        <strain evidence="3">Okayama-7 / 130 / ATCC MYA-4618 / FGSC 9003</strain>
    </source>
</reference>
<protein>
    <recommendedName>
        <fullName evidence="4">F-box domain-containing protein</fullName>
    </recommendedName>
</protein>
<feature type="transmembrane region" description="Helical" evidence="1">
    <location>
        <begin position="60"/>
        <end position="79"/>
    </location>
</feature>
<evidence type="ECO:0008006" key="4">
    <source>
        <dbReference type="Google" id="ProtNLM"/>
    </source>
</evidence>
<dbReference type="Proteomes" id="UP000001861">
    <property type="component" value="Unassembled WGS sequence"/>
</dbReference>
<feature type="transmembrane region" description="Helical" evidence="1">
    <location>
        <begin position="91"/>
        <end position="109"/>
    </location>
</feature>
<dbReference type="AlphaFoldDB" id="A8P7L0"/>
<dbReference type="VEuPathDB" id="FungiDB:CC1G_08252"/>
<accession>A8P7L0</accession>
<dbReference type="InParanoid" id="A8P7L0"/>